<dbReference type="EC" id="1.1.1.-" evidence="3"/>
<dbReference type="InterPro" id="IPR011034">
    <property type="entry name" value="Formyl_transferase-like_C_sf"/>
</dbReference>
<accession>B1IK51</accession>
<dbReference type="InterPro" id="IPR002376">
    <property type="entry name" value="Formyl_transf_N"/>
</dbReference>
<dbReference type="SUPFAM" id="SSF50486">
    <property type="entry name" value="FMT C-terminal domain-like"/>
    <property type="match status" value="1"/>
</dbReference>
<dbReference type="Pfam" id="PF02911">
    <property type="entry name" value="Formyl_trans_C"/>
    <property type="match status" value="1"/>
</dbReference>
<dbReference type="PANTHER" id="PTHR11138">
    <property type="entry name" value="METHIONYL-TRNA FORMYLTRANSFERASE"/>
    <property type="match status" value="1"/>
</dbReference>
<organism evidence="3 4">
    <name type="scientific">Clostridium botulinum (strain Okra / Type B1)</name>
    <dbReference type="NCBI Taxonomy" id="498213"/>
    <lineage>
        <taxon>Bacteria</taxon>
        <taxon>Bacillati</taxon>
        <taxon>Bacillota</taxon>
        <taxon>Clostridia</taxon>
        <taxon>Eubacteriales</taxon>
        <taxon>Clostridiaceae</taxon>
        <taxon>Clostridium</taxon>
    </lineage>
</organism>
<name>B1IK51_CLOBK</name>
<gene>
    <name evidence="3" type="ordered locus">CLD_1851</name>
</gene>
<evidence type="ECO:0000259" key="1">
    <source>
        <dbReference type="Pfam" id="PF00551"/>
    </source>
</evidence>
<dbReference type="HOGENOM" id="CLU_033347_2_3_9"/>
<dbReference type="GO" id="GO:0005829">
    <property type="term" value="C:cytosol"/>
    <property type="evidence" value="ECO:0007669"/>
    <property type="project" value="TreeGrafter"/>
</dbReference>
<dbReference type="PANTHER" id="PTHR11138:SF5">
    <property type="entry name" value="METHIONYL-TRNA FORMYLTRANSFERASE, MITOCHONDRIAL"/>
    <property type="match status" value="1"/>
</dbReference>
<dbReference type="KEGG" id="cbb:CLD_1851"/>
<dbReference type="CDD" id="cd08651">
    <property type="entry name" value="FMT_core_like_4"/>
    <property type="match status" value="1"/>
</dbReference>
<feature type="domain" description="Formyl transferase N-terminal" evidence="1">
    <location>
        <begin position="3"/>
        <end position="168"/>
    </location>
</feature>
<keyword evidence="3" id="KW-0808">Transferase</keyword>
<sequence length="295" mass="34055">MRIVYIGVVEFSHICLEEIIKNKGEVVGVLTKKRSKYNSDFCDLTPISEKNNIDIKYFDNINDNENIEWIKAKKPDIIFCFGLSQLIKDEILNIAPMGVIGCHDTMLPQNRGRHPIIWALALGLKETGQTFFVMNKDADTGLILSQRSLKIEDNDNAKTLYNKINQLACEQIRDFLPKLINKTYDLIEQDKKLANSWRKRTRKDGIIDWRMSTEAILNLIKALTKPYPGAEFEYNGQFITIWEATKYECDKCYNNIEPGKVVKVIGDCPIVKCYDSLIKLVEYEPRITLKEGEYL</sequence>
<dbReference type="EC" id="2.1.2.-" evidence="3"/>
<dbReference type="Gene3D" id="3.40.50.12230">
    <property type="match status" value="1"/>
</dbReference>
<reference evidence="3 4" key="1">
    <citation type="journal article" date="2007" name="PLoS ONE">
        <title>Analysis of the neurotoxin complex genes in Clostridium botulinum A1-A4 and B1 strains: BoNT/A3, /Ba4 and /B1 clusters are located within plasmids.</title>
        <authorList>
            <person name="Smith T.J."/>
            <person name="Hill K.K."/>
            <person name="Foley B.T."/>
            <person name="Detter J.C."/>
            <person name="Munk A.C."/>
            <person name="Bruce D.C."/>
            <person name="Doggett N.A."/>
            <person name="Smith L.A."/>
            <person name="Marks J.D."/>
            <person name="Xie G."/>
            <person name="Brettin T.S."/>
        </authorList>
    </citation>
    <scope>NUCLEOTIDE SEQUENCE [LARGE SCALE GENOMIC DNA]</scope>
    <source>
        <strain evidence="4">Okra / Type B1</strain>
    </source>
</reference>
<evidence type="ECO:0000259" key="2">
    <source>
        <dbReference type="Pfam" id="PF02911"/>
    </source>
</evidence>
<dbReference type="InterPro" id="IPR005793">
    <property type="entry name" value="Formyl_trans_C"/>
</dbReference>
<feature type="domain" description="Formyl transferase C-terminal" evidence="2">
    <location>
        <begin position="201"/>
        <end position="285"/>
    </location>
</feature>
<dbReference type="GO" id="GO:0004479">
    <property type="term" value="F:methionyl-tRNA formyltransferase activity"/>
    <property type="evidence" value="ECO:0007669"/>
    <property type="project" value="TreeGrafter"/>
</dbReference>
<dbReference type="SUPFAM" id="SSF53328">
    <property type="entry name" value="Formyltransferase"/>
    <property type="match status" value="1"/>
</dbReference>
<dbReference type="Pfam" id="PF00551">
    <property type="entry name" value="Formyl_trans_N"/>
    <property type="match status" value="1"/>
</dbReference>
<dbReference type="GO" id="GO:0016491">
    <property type="term" value="F:oxidoreductase activity"/>
    <property type="evidence" value="ECO:0007669"/>
    <property type="project" value="UniProtKB-KW"/>
</dbReference>
<protein>
    <submittedName>
        <fullName evidence="3">Bifunctional polymyxin resistance protein ArnA</fullName>
        <ecNumber evidence="3">1.1.1.-</ecNumber>
        <ecNumber evidence="3">2.1.2.-</ecNumber>
    </submittedName>
</protein>
<keyword evidence="3" id="KW-0560">Oxidoreductase</keyword>
<proteinExistence type="predicted"/>
<dbReference type="EMBL" id="CP000939">
    <property type="protein sequence ID" value="ACA46382.1"/>
    <property type="molecule type" value="Genomic_DNA"/>
</dbReference>
<dbReference type="CDD" id="cd08702">
    <property type="entry name" value="Arna_FMT_C"/>
    <property type="match status" value="1"/>
</dbReference>
<dbReference type="InterPro" id="IPR036477">
    <property type="entry name" value="Formyl_transf_N_sf"/>
</dbReference>
<dbReference type="RefSeq" id="WP_003399235.1">
    <property type="nucleotide sequence ID" value="NC_010516.1"/>
</dbReference>
<evidence type="ECO:0000313" key="4">
    <source>
        <dbReference type="Proteomes" id="UP000008541"/>
    </source>
</evidence>
<dbReference type="Proteomes" id="UP000008541">
    <property type="component" value="Chromosome"/>
</dbReference>
<evidence type="ECO:0000313" key="3">
    <source>
        <dbReference type="EMBL" id="ACA46382.1"/>
    </source>
</evidence>
<dbReference type="AlphaFoldDB" id="B1IK51"/>